<evidence type="ECO:0000256" key="11">
    <source>
        <dbReference type="ARBA" id="ARBA00023170"/>
    </source>
</evidence>
<evidence type="ECO:0000256" key="2">
    <source>
        <dbReference type="ARBA" id="ARBA00009592"/>
    </source>
</evidence>
<evidence type="ECO:0000313" key="15">
    <source>
        <dbReference type="Proteomes" id="UP000796880"/>
    </source>
</evidence>
<dbReference type="PANTHER" id="PTHR27004">
    <property type="entry name" value="RECEPTOR-LIKE PROTEIN 12 ISOFORM X1"/>
    <property type="match status" value="1"/>
</dbReference>
<evidence type="ECO:0000256" key="1">
    <source>
        <dbReference type="ARBA" id="ARBA00004251"/>
    </source>
</evidence>
<keyword evidence="8" id="KW-0677">Repeat</keyword>
<protein>
    <recommendedName>
        <fullName evidence="16">Toll-like receptor 3</fullName>
    </recommendedName>
</protein>
<accession>A0A8K0DPM9</accession>
<keyword evidence="11" id="KW-0675">Receptor</keyword>
<keyword evidence="5" id="KW-0433">Leucine-rich repeat</keyword>
<keyword evidence="3" id="KW-1003">Cell membrane</keyword>
<evidence type="ECO:0000256" key="9">
    <source>
        <dbReference type="ARBA" id="ARBA00022989"/>
    </source>
</evidence>
<evidence type="ECO:0000256" key="7">
    <source>
        <dbReference type="ARBA" id="ARBA00022729"/>
    </source>
</evidence>
<name>A0A8K0DPM9_9ROSA</name>
<dbReference type="InterPro" id="IPR032675">
    <property type="entry name" value="LRR_dom_sf"/>
</dbReference>
<dbReference type="GO" id="GO:0005886">
    <property type="term" value="C:plasma membrane"/>
    <property type="evidence" value="ECO:0007669"/>
    <property type="project" value="UniProtKB-SubCell"/>
</dbReference>
<dbReference type="InterPro" id="IPR001611">
    <property type="entry name" value="Leu-rich_rpt"/>
</dbReference>
<dbReference type="OrthoDB" id="1166365at2759"/>
<keyword evidence="10 13" id="KW-0472">Membrane</keyword>
<dbReference type="PANTHER" id="PTHR27004:SF428">
    <property type="entry name" value="OS01G0160600 PROTEIN"/>
    <property type="match status" value="1"/>
</dbReference>
<evidence type="ECO:0000256" key="3">
    <source>
        <dbReference type="ARBA" id="ARBA00022475"/>
    </source>
</evidence>
<keyword evidence="6 13" id="KW-0812">Transmembrane</keyword>
<organism evidence="14 15">
    <name type="scientific">Rhamnella rubrinervis</name>
    <dbReference type="NCBI Taxonomy" id="2594499"/>
    <lineage>
        <taxon>Eukaryota</taxon>
        <taxon>Viridiplantae</taxon>
        <taxon>Streptophyta</taxon>
        <taxon>Embryophyta</taxon>
        <taxon>Tracheophyta</taxon>
        <taxon>Spermatophyta</taxon>
        <taxon>Magnoliopsida</taxon>
        <taxon>eudicotyledons</taxon>
        <taxon>Gunneridae</taxon>
        <taxon>Pentapetalae</taxon>
        <taxon>rosids</taxon>
        <taxon>fabids</taxon>
        <taxon>Rosales</taxon>
        <taxon>Rhamnaceae</taxon>
        <taxon>rhamnoid group</taxon>
        <taxon>Rhamneae</taxon>
        <taxon>Rhamnella</taxon>
    </lineage>
</organism>
<gene>
    <name evidence="14" type="ORF">FNV43_RR25434</name>
</gene>
<keyword evidence="15" id="KW-1185">Reference proteome</keyword>
<comment type="subcellular location">
    <subcellularLocation>
        <location evidence="1">Cell membrane</location>
        <topology evidence="1">Single-pass type I membrane protein</topology>
    </subcellularLocation>
</comment>
<evidence type="ECO:0000256" key="13">
    <source>
        <dbReference type="SAM" id="Phobius"/>
    </source>
</evidence>
<feature type="transmembrane region" description="Helical" evidence="13">
    <location>
        <begin position="184"/>
        <end position="204"/>
    </location>
</feature>
<dbReference type="FunFam" id="3.80.10.10:FF:000722">
    <property type="entry name" value="Leucine-rich repeat receptor-like protein kinase"/>
    <property type="match status" value="1"/>
</dbReference>
<evidence type="ECO:0000256" key="8">
    <source>
        <dbReference type="ARBA" id="ARBA00022737"/>
    </source>
</evidence>
<evidence type="ECO:0000256" key="6">
    <source>
        <dbReference type="ARBA" id="ARBA00022692"/>
    </source>
</evidence>
<keyword evidence="12" id="KW-0325">Glycoprotein</keyword>
<evidence type="ECO:0000256" key="5">
    <source>
        <dbReference type="ARBA" id="ARBA00022614"/>
    </source>
</evidence>
<proteinExistence type="inferred from homology"/>
<reference evidence="14" key="1">
    <citation type="submission" date="2020-03" db="EMBL/GenBank/DDBJ databases">
        <title>A high-quality chromosome-level genome assembly of a woody plant with both climbing and erect habits, Rhamnella rubrinervis.</title>
        <authorList>
            <person name="Lu Z."/>
            <person name="Yang Y."/>
            <person name="Zhu X."/>
            <person name="Sun Y."/>
        </authorList>
    </citation>
    <scope>NUCLEOTIDE SEQUENCE</scope>
    <source>
        <strain evidence="14">BYM</strain>
        <tissue evidence="14">Leaf</tissue>
    </source>
</reference>
<dbReference type="Proteomes" id="UP000796880">
    <property type="component" value="Unassembled WGS sequence"/>
</dbReference>
<dbReference type="Gene3D" id="3.80.10.10">
    <property type="entry name" value="Ribonuclease Inhibitor"/>
    <property type="match status" value="1"/>
</dbReference>
<keyword evidence="4" id="KW-0597">Phosphoprotein</keyword>
<keyword evidence="7" id="KW-0732">Signal</keyword>
<comment type="similarity">
    <text evidence="2">Belongs to the RLP family.</text>
</comment>
<sequence>MDVSNNLFHGLLPTEYVGNFLATMHDGRANKLEYMGEGCSFIDYYQDSVTVTMKGSEKNFEKILKIFMTTDFSKNNFDGEIPEVVGILKSLKGLNLSHNKLWGHIPTSLRNLGNLEWLDLSSNNLYGTIPDGNQFNTFGNDLYIGNLGLYGFPLMKTCWDDEAQPPSPSANDDEEAPNGFHWKYVYMGYGSGLVIGISVGYMFFSDERLAYLTKKVGGGEERGQIMASGEGEEIRCLMENLQ</sequence>
<keyword evidence="9 13" id="KW-1133">Transmembrane helix</keyword>
<evidence type="ECO:0000256" key="4">
    <source>
        <dbReference type="ARBA" id="ARBA00022553"/>
    </source>
</evidence>
<dbReference type="SUPFAM" id="SSF52058">
    <property type="entry name" value="L domain-like"/>
    <property type="match status" value="1"/>
</dbReference>
<dbReference type="Pfam" id="PF13855">
    <property type="entry name" value="LRR_8"/>
    <property type="match status" value="1"/>
</dbReference>
<comment type="caution">
    <text evidence="14">The sequence shown here is derived from an EMBL/GenBank/DDBJ whole genome shotgun (WGS) entry which is preliminary data.</text>
</comment>
<evidence type="ECO:0008006" key="16">
    <source>
        <dbReference type="Google" id="ProtNLM"/>
    </source>
</evidence>
<dbReference type="AlphaFoldDB" id="A0A8K0DPM9"/>
<evidence type="ECO:0000256" key="10">
    <source>
        <dbReference type="ARBA" id="ARBA00023136"/>
    </source>
</evidence>
<evidence type="ECO:0000256" key="12">
    <source>
        <dbReference type="ARBA" id="ARBA00023180"/>
    </source>
</evidence>
<dbReference type="EMBL" id="VOIH02000011">
    <property type="protein sequence ID" value="KAF3434331.1"/>
    <property type="molecule type" value="Genomic_DNA"/>
</dbReference>
<evidence type="ECO:0000313" key="14">
    <source>
        <dbReference type="EMBL" id="KAF3434331.1"/>
    </source>
</evidence>